<evidence type="ECO:0000259" key="1">
    <source>
        <dbReference type="PROSITE" id="PS50181"/>
    </source>
</evidence>
<dbReference type="SUPFAM" id="SSF81383">
    <property type="entry name" value="F-box domain"/>
    <property type="match status" value="1"/>
</dbReference>
<dbReference type="CDD" id="cd22157">
    <property type="entry name" value="F-box_AtFBW1-like"/>
    <property type="match status" value="1"/>
</dbReference>
<evidence type="ECO:0000313" key="3">
    <source>
        <dbReference type="Proteomes" id="UP000032180"/>
    </source>
</evidence>
<dbReference type="Pfam" id="PF00646">
    <property type="entry name" value="F-box"/>
    <property type="match status" value="1"/>
</dbReference>
<dbReference type="Gene3D" id="1.20.1280.50">
    <property type="match status" value="1"/>
</dbReference>
<reference evidence="3" key="2">
    <citation type="submission" date="2013-12" db="EMBL/GenBank/DDBJ databases">
        <authorList>
            <person name="Yu Y."/>
            <person name="Lee S."/>
            <person name="de Baynast K."/>
            <person name="Wissotski M."/>
            <person name="Liu L."/>
            <person name="Talag J."/>
            <person name="Goicoechea J."/>
            <person name="Angelova A."/>
            <person name="Jetty R."/>
            <person name="Kudrna D."/>
            <person name="Golser W."/>
            <person name="Rivera L."/>
            <person name="Zhang J."/>
            <person name="Wing R."/>
        </authorList>
    </citation>
    <scope>NUCLEOTIDE SEQUENCE</scope>
</reference>
<keyword evidence="3" id="KW-1185">Reference proteome</keyword>
<dbReference type="EnsemblPlants" id="LPERR03G20860.1">
    <property type="protein sequence ID" value="LPERR03G20860.1"/>
    <property type="gene ID" value="LPERR03G20860"/>
</dbReference>
<dbReference type="PROSITE" id="PS50181">
    <property type="entry name" value="FBOX"/>
    <property type="match status" value="1"/>
</dbReference>
<dbReference type="Proteomes" id="UP000032180">
    <property type="component" value="Chromosome 3"/>
</dbReference>
<sequence length="480" mass="55198">MMEEPAARTNELPEDVLAEILRRLPPRSLAVSRCVCAAWRSAIDTRRMLRTDLLPLSLAGIFIDFLDLRFPELFSRNSRSSPTPINGKLDFLPHDEGMYFIMDHCNGLLLLPGLMVANPATRRWARLPPLPSHFAGQKGVKGFYDQEVFLVFDPTISHHYQVFMIPSVNIGRYSTDRMNMASEWPSSRLLVRVFSSMTGEWEERPLVRQGDAAGTVTDVAERMSRLASACIDGNVFWRGALYINSHCVIRISMSDRKYQVIKHPMIYNSKQQPDIYIGKSEKGVYLASLLGTECCLSVWILHESGGHFEWILKHQNNLKPLLRCLNQRKQVHGPWISQDVNYHLYSQKFPGEWEIYDSNYDPSHFQSPNDIDKTPVENNFEWDSDDDSVVGTQGDIEEGNVGGHIQFLGFHPFKEVVFFSSLYGWKGLAYHLNSSKLQYLGNLQPKHYEYFSKHEDICRSSTYTPCWMEQFPGISYYSTR</sequence>
<proteinExistence type="predicted"/>
<dbReference type="PANTHER" id="PTHR34591:SF32">
    <property type="entry name" value="OS03G0653100 PROTEIN"/>
    <property type="match status" value="1"/>
</dbReference>
<dbReference type="STRING" id="77586.A0A0D9VW49"/>
<dbReference type="InterPro" id="IPR001810">
    <property type="entry name" value="F-box_dom"/>
</dbReference>
<name>A0A0D9VW49_9ORYZ</name>
<dbReference type="Gramene" id="LPERR03G20860.1">
    <property type="protein sequence ID" value="LPERR03G20860.1"/>
    <property type="gene ID" value="LPERR03G20860"/>
</dbReference>
<reference evidence="2 3" key="1">
    <citation type="submission" date="2012-08" db="EMBL/GenBank/DDBJ databases">
        <title>Oryza genome evolution.</title>
        <authorList>
            <person name="Wing R.A."/>
        </authorList>
    </citation>
    <scope>NUCLEOTIDE SEQUENCE</scope>
</reference>
<feature type="domain" description="F-box" evidence="1">
    <location>
        <begin position="6"/>
        <end position="52"/>
    </location>
</feature>
<dbReference type="PANTHER" id="PTHR34591">
    <property type="entry name" value="OS03G0653100 PROTEIN-RELATED"/>
    <property type="match status" value="1"/>
</dbReference>
<dbReference type="AlphaFoldDB" id="A0A0D9VW49"/>
<accession>A0A0D9VW49</accession>
<reference evidence="2" key="3">
    <citation type="submission" date="2015-04" db="UniProtKB">
        <authorList>
            <consortium name="EnsemblPlants"/>
        </authorList>
    </citation>
    <scope>IDENTIFICATION</scope>
</reference>
<evidence type="ECO:0000313" key="2">
    <source>
        <dbReference type="EnsemblPlants" id="LPERR03G20860.1"/>
    </source>
</evidence>
<dbReference type="InterPro" id="IPR036047">
    <property type="entry name" value="F-box-like_dom_sf"/>
</dbReference>
<dbReference type="SMART" id="SM00256">
    <property type="entry name" value="FBOX"/>
    <property type="match status" value="1"/>
</dbReference>
<organism evidence="2 3">
    <name type="scientific">Leersia perrieri</name>
    <dbReference type="NCBI Taxonomy" id="77586"/>
    <lineage>
        <taxon>Eukaryota</taxon>
        <taxon>Viridiplantae</taxon>
        <taxon>Streptophyta</taxon>
        <taxon>Embryophyta</taxon>
        <taxon>Tracheophyta</taxon>
        <taxon>Spermatophyta</taxon>
        <taxon>Magnoliopsida</taxon>
        <taxon>Liliopsida</taxon>
        <taxon>Poales</taxon>
        <taxon>Poaceae</taxon>
        <taxon>BOP clade</taxon>
        <taxon>Oryzoideae</taxon>
        <taxon>Oryzeae</taxon>
        <taxon>Oryzinae</taxon>
        <taxon>Leersia</taxon>
    </lineage>
</organism>
<dbReference type="HOGENOM" id="CLU_030606_0_0_1"/>
<protein>
    <recommendedName>
        <fullName evidence="1">F-box domain-containing protein</fullName>
    </recommendedName>
</protein>